<evidence type="ECO:0000259" key="2">
    <source>
        <dbReference type="Pfam" id="PF19291"/>
    </source>
</evidence>
<dbReference type="KEGG" id="scor:J3U87_24170"/>
<name>A0A8A4TGL5_SULCO</name>
<dbReference type="PANTHER" id="PTHR31616:SF0">
    <property type="entry name" value="GLUCAN 1,4-ALPHA-GLUCOSIDASE"/>
    <property type="match status" value="1"/>
</dbReference>
<evidence type="ECO:0000313" key="4">
    <source>
        <dbReference type="Proteomes" id="UP000663929"/>
    </source>
</evidence>
<dbReference type="Proteomes" id="UP000663929">
    <property type="component" value="Chromosome"/>
</dbReference>
<gene>
    <name evidence="3" type="ORF">J3U87_24170</name>
</gene>
<dbReference type="GO" id="GO:0004553">
    <property type="term" value="F:hydrolase activity, hydrolyzing O-glycosyl compounds"/>
    <property type="evidence" value="ECO:0007669"/>
    <property type="project" value="UniProtKB-ARBA"/>
</dbReference>
<dbReference type="GO" id="GO:0005975">
    <property type="term" value="P:carbohydrate metabolic process"/>
    <property type="evidence" value="ECO:0007669"/>
    <property type="project" value="InterPro"/>
</dbReference>
<dbReference type="Pfam" id="PF00723">
    <property type="entry name" value="Glyco_hydro_15"/>
    <property type="match status" value="1"/>
</dbReference>
<dbReference type="InterPro" id="IPR008928">
    <property type="entry name" value="6-hairpin_glycosidase_sf"/>
</dbReference>
<dbReference type="Pfam" id="PF19291">
    <property type="entry name" value="TREH_N"/>
    <property type="match status" value="1"/>
</dbReference>
<dbReference type="RefSeq" id="WP_237378341.1">
    <property type="nucleotide sequence ID" value="NZ_CP071793.1"/>
</dbReference>
<feature type="domain" description="Trehalase-like N-terminal" evidence="2">
    <location>
        <begin position="5"/>
        <end position="127"/>
    </location>
</feature>
<dbReference type="AlphaFoldDB" id="A0A8A4TGL5"/>
<keyword evidence="3" id="KW-0378">Hydrolase</keyword>
<protein>
    <submittedName>
        <fullName evidence="3">Glycoside hydrolase family 15 protein</fullName>
    </submittedName>
</protein>
<feature type="domain" description="GH15-like" evidence="1">
    <location>
        <begin position="212"/>
        <end position="579"/>
    </location>
</feature>
<organism evidence="3 4">
    <name type="scientific">Sulfidibacter corallicola</name>
    <dbReference type="NCBI Taxonomy" id="2818388"/>
    <lineage>
        <taxon>Bacteria</taxon>
        <taxon>Pseudomonadati</taxon>
        <taxon>Acidobacteriota</taxon>
        <taxon>Holophagae</taxon>
        <taxon>Acanthopleuribacterales</taxon>
        <taxon>Acanthopleuribacteraceae</taxon>
        <taxon>Sulfidibacter</taxon>
    </lineage>
</organism>
<dbReference type="Gene3D" id="1.50.10.10">
    <property type="match status" value="1"/>
</dbReference>
<dbReference type="SUPFAM" id="SSF48208">
    <property type="entry name" value="Six-hairpin glycosidases"/>
    <property type="match status" value="1"/>
</dbReference>
<evidence type="ECO:0000313" key="3">
    <source>
        <dbReference type="EMBL" id="QTD48690.1"/>
    </source>
</evidence>
<proteinExistence type="predicted"/>
<keyword evidence="4" id="KW-1185">Reference proteome</keyword>
<sequence length="599" mass="68544">MDYGIIGNCQYNALIDTYGDVVWLCWPRLDSSFAFGGLLDPMKGGRFRISPGDGTRGKQNYLANTNVLRTVFETDKGSFEVIDFAPRFILFERYHKPTKLFRIVRPLTGEPVVKVDLSPTYDYGRITPKPVFGSNHISFKDLPLELRLTTNASLNMISERRPMVLRQPLYFVLSYGEPLEANLIHTSKEFFERTCAYWRTWVKHCYLPLEYQESVIRSALVLKIHQFEDTGAIIASTTTSIPEAQGTERNWDYRFCWMRDAMFSLMALQRLTQFEELEGFVLYLRNLTETSQRYRERLQPVYGISGEAQLTERILGHLSGYQNHKPVRIGNQAFEHLQHDVYGELVLAISQLFLDQRFMDGDDNVPHSLLTHLVDRIETYLEAKDAGLWEFRGIAQLHTFTLLMHWAGAIMACQIAEAHRLDELHERATRLHRQARELIDTRCWNDRIQAFTIAADVEALDASLLMMINLGYLGADDPRANLHLDAIASGLSAGDGLIHRYTMVDDFGSTENAFLICSFWLAEAYARLGRREEGEALFRKLLSLGNPLGLYSEDLDPATGKLWGNFPQTYSHVGLINAAFALARKDSGLGFFHPSRFRH</sequence>
<dbReference type="PANTHER" id="PTHR31616">
    <property type="entry name" value="TREHALASE"/>
    <property type="match status" value="1"/>
</dbReference>
<dbReference type="InterPro" id="IPR011613">
    <property type="entry name" value="GH15-like"/>
</dbReference>
<reference evidence="3" key="1">
    <citation type="submission" date="2021-03" db="EMBL/GenBank/DDBJ databases">
        <title>Acanthopleuribacteraceae sp. M133.</title>
        <authorList>
            <person name="Wang G."/>
        </authorList>
    </citation>
    <scope>NUCLEOTIDE SEQUENCE</scope>
    <source>
        <strain evidence="3">M133</strain>
    </source>
</reference>
<dbReference type="InterPro" id="IPR012341">
    <property type="entry name" value="6hp_glycosidase-like_sf"/>
</dbReference>
<dbReference type="InterPro" id="IPR045582">
    <property type="entry name" value="Trehalase-like_N"/>
</dbReference>
<evidence type="ECO:0000259" key="1">
    <source>
        <dbReference type="Pfam" id="PF00723"/>
    </source>
</evidence>
<accession>A0A8A4TGL5</accession>
<dbReference type="EMBL" id="CP071793">
    <property type="protein sequence ID" value="QTD48690.1"/>
    <property type="molecule type" value="Genomic_DNA"/>
</dbReference>